<sequence length="778" mass="82508">MASDLMQLGISGLRTSQKQLDVTSHNISNVHTAGYSRQVVDQKAADAQWSGGNYYGSGAYIDSVNRAYDQFAARELTLSTTQLEASDVRQQHMMMLDDFTSKSAVNTVNSMNDFYNSVRSLSDHPNDLGSRQTVLDHADQAAKSFNSSHEMLTNIRRDVNEQLGVTLDRVNALGQEIAAINTSLQEMPDGDQNHDLLDKQRGLINELAKYTKVTVLADKGSLADKVIIGSGDTLVSGVESSQLKMVNGDPDLEDKQIALINGNQAKPIKSDDIGGGLGAMLSIRDDVIDKSLDEMGRMAIGFSKQINDLQQSGTDLTGATGSALFSDVNSPTLVKERVLKPLGSQTDIDVKIDDVNALKTGDYELTTEFDGTDYSFTLFDPSGNEMKKPDGSALISSTDTLPVEVNVDGLTLTMNAVMGNPPATGQSETVVIQPMRRGAANISVEMSDPRGLAGHRQTALIEANPNNAGTAALTTVTDNTPDAVAGNYQIDIINSADLTATDGTSNTGAAQFDAIKGAAAEAAQGKYTLSLNATGDKISMADDLGNVVKLIDDTGAEVTDLDYPLTTTGNTLTMVASDGSQVSVATLGAGAAVGDTFTLEIKNSDKLTVKNTQTNTLVDLDDGSGTPVQALAYPLTNANKEITFAGQATPTFSLTDNGQAGDNFTVSLGRSSAVGGNSNFLAMQQIQHEKTMNEGKSSVIDLFEGLATDIGMMKSNADKTAEVNQLDFDAASERVSNLSGVNLDEEAANLMKFQQSYMASSRIMSVAKETFDTLMRAV</sequence>
<proteinExistence type="inferred from homology"/>
<dbReference type="PRINTS" id="PR01005">
    <property type="entry name" value="FLGHOOKAP1"/>
</dbReference>
<dbReference type="PANTHER" id="PTHR30033:SF1">
    <property type="entry name" value="FLAGELLAR HOOK-ASSOCIATED PROTEIN 1"/>
    <property type="match status" value="1"/>
</dbReference>
<comment type="caution">
    <text evidence="10">The sequence shown here is derived from an EMBL/GenBank/DDBJ whole genome shotgun (WGS) entry which is preliminary data.</text>
</comment>
<feature type="domain" description="Flagellar basal-body/hook protein C-terminal" evidence="8">
    <location>
        <begin position="739"/>
        <end position="776"/>
    </location>
</feature>
<keyword evidence="6" id="KW-0975">Bacterial flagellum</keyword>
<evidence type="ECO:0000256" key="4">
    <source>
        <dbReference type="ARBA" id="ARBA00016244"/>
    </source>
</evidence>
<dbReference type="InterPro" id="IPR001444">
    <property type="entry name" value="Flag_bb_rod_N"/>
</dbReference>
<comment type="subcellular location">
    <subcellularLocation>
        <location evidence="1">Bacterial flagellum</location>
    </subcellularLocation>
    <subcellularLocation>
        <location evidence="2">Secreted</location>
    </subcellularLocation>
</comment>
<evidence type="ECO:0000259" key="8">
    <source>
        <dbReference type="Pfam" id="PF06429"/>
    </source>
</evidence>
<dbReference type="InterPro" id="IPR053927">
    <property type="entry name" value="FlgK_helical"/>
</dbReference>
<evidence type="ECO:0000313" key="11">
    <source>
        <dbReference type="Proteomes" id="UP000238730"/>
    </source>
</evidence>
<evidence type="ECO:0000259" key="7">
    <source>
        <dbReference type="Pfam" id="PF00460"/>
    </source>
</evidence>
<keyword evidence="10" id="KW-0969">Cilium</keyword>
<dbReference type="EMBL" id="MSCJ01000001">
    <property type="protein sequence ID" value="PQJ67541.1"/>
    <property type="molecule type" value="Genomic_DNA"/>
</dbReference>
<dbReference type="OrthoDB" id="9802553at2"/>
<accession>A0A2S7VZN8</accession>
<dbReference type="Pfam" id="PF22638">
    <property type="entry name" value="FlgK_D1"/>
    <property type="match status" value="1"/>
</dbReference>
<dbReference type="GO" id="GO:0005576">
    <property type="term" value="C:extracellular region"/>
    <property type="evidence" value="ECO:0007669"/>
    <property type="project" value="UniProtKB-SubCell"/>
</dbReference>
<evidence type="ECO:0000313" key="10">
    <source>
        <dbReference type="EMBL" id="PQJ67541.1"/>
    </source>
</evidence>
<keyword evidence="5" id="KW-0964">Secreted</keyword>
<dbReference type="Proteomes" id="UP000238730">
    <property type="component" value="Unassembled WGS sequence"/>
</dbReference>
<dbReference type="GO" id="GO:0044780">
    <property type="term" value="P:bacterial-type flagellum assembly"/>
    <property type="evidence" value="ECO:0007669"/>
    <property type="project" value="InterPro"/>
</dbReference>
<feature type="domain" description="Flagellar hook-associated protein FlgK helical" evidence="9">
    <location>
        <begin position="95"/>
        <end position="325"/>
    </location>
</feature>
<dbReference type="Pfam" id="PF06429">
    <property type="entry name" value="Flg_bbr_C"/>
    <property type="match status" value="1"/>
</dbReference>
<evidence type="ECO:0000256" key="1">
    <source>
        <dbReference type="ARBA" id="ARBA00004365"/>
    </source>
</evidence>
<reference evidence="10 11" key="1">
    <citation type="submission" date="2016-12" db="EMBL/GenBank/DDBJ databases">
        <title>Diversity of luminous bacteria.</title>
        <authorList>
            <person name="Yoshizawa S."/>
            <person name="Kogure K."/>
        </authorList>
    </citation>
    <scope>NUCLEOTIDE SEQUENCE [LARGE SCALE GENOMIC DNA]</scope>
    <source>
        <strain evidence="10 11">LC1-200</strain>
    </source>
</reference>
<dbReference type="AlphaFoldDB" id="A0A2S7VZN8"/>
<dbReference type="PANTHER" id="PTHR30033">
    <property type="entry name" value="FLAGELLAR HOOK-ASSOCIATED PROTEIN 1"/>
    <property type="match status" value="1"/>
</dbReference>
<evidence type="ECO:0000256" key="5">
    <source>
        <dbReference type="ARBA" id="ARBA00022525"/>
    </source>
</evidence>
<evidence type="ECO:0000259" key="9">
    <source>
        <dbReference type="Pfam" id="PF22638"/>
    </source>
</evidence>
<dbReference type="GO" id="GO:0005198">
    <property type="term" value="F:structural molecule activity"/>
    <property type="evidence" value="ECO:0007669"/>
    <property type="project" value="InterPro"/>
</dbReference>
<protein>
    <recommendedName>
        <fullName evidence="4">Flagellar hook-associated protein 1</fullName>
    </recommendedName>
</protein>
<dbReference type="RefSeq" id="WP_105060717.1">
    <property type="nucleotide sequence ID" value="NZ_MSCJ01000001.1"/>
</dbReference>
<keyword evidence="10" id="KW-0282">Flagellum</keyword>
<dbReference type="InterPro" id="IPR002371">
    <property type="entry name" value="FlgK"/>
</dbReference>
<dbReference type="InterPro" id="IPR010930">
    <property type="entry name" value="Flg_bb/hook_C_dom"/>
</dbReference>
<dbReference type="GO" id="GO:0009424">
    <property type="term" value="C:bacterial-type flagellum hook"/>
    <property type="evidence" value="ECO:0007669"/>
    <property type="project" value="InterPro"/>
</dbReference>
<gene>
    <name evidence="10" type="ORF">BTO08_08990</name>
</gene>
<dbReference type="Pfam" id="PF00460">
    <property type="entry name" value="Flg_bb_rod"/>
    <property type="match status" value="1"/>
</dbReference>
<evidence type="ECO:0000256" key="3">
    <source>
        <dbReference type="ARBA" id="ARBA00009677"/>
    </source>
</evidence>
<comment type="similarity">
    <text evidence="3">Belongs to the flagella basal body rod proteins family.</text>
</comment>
<keyword evidence="10" id="KW-0966">Cell projection</keyword>
<evidence type="ECO:0000256" key="6">
    <source>
        <dbReference type="ARBA" id="ARBA00023143"/>
    </source>
</evidence>
<feature type="domain" description="Flagellar basal body rod protein N-terminal" evidence="7">
    <location>
        <begin position="6"/>
        <end position="35"/>
    </location>
</feature>
<organism evidence="10 11">
    <name type="scientific">Photobacterium angustum</name>
    <dbReference type="NCBI Taxonomy" id="661"/>
    <lineage>
        <taxon>Bacteria</taxon>
        <taxon>Pseudomonadati</taxon>
        <taxon>Pseudomonadota</taxon>
        <taxon>Gammaproteobacteria</taxon>
        <taxon>Vibrionales</taxon>
        <taxon>Vibrionaceae</taxon>
        <taxon>Photobacterium</taxon>
    </lineage>
</organism>
<dbReference type="SUPFAM" id="SSF64518">
    <property type="entry name" value="Phase 1 flagellin"/>
    <property type="match status" value="1"/>
</dbReference>
<evidence type="ECO:0000256" key="2">
    <source>
        <dbReference type="ARBA" id="ARBA00004613"/>
    </source>
</evidence>
<name>A0A2S7VZN8_PHOAN</name>
<dbReference type="NCBIfam" id="TIGR02492">
    <property type="entry name" value="flgK_ends"/>
    <property type="match status" value="1"/>
</dbReference>